<dbReference type="SUPFAM" id="SSF102114">
    <property type="entry name" value="Radical SAM enzymes"/>
    <property type="match status" value="1"/>
</dbReference>
<accession>A0A1Q9JJS2</accession>
<protein>
    <submittedName>
        <fullName evidence="1">Uncharacterized protein</fullName>
    </submittedName>
</protein>
<dbReference type="Gene3D" id="3.20.20.70">
    <property type="entry name" value="Aldolase class I"/>
    <property type="match status" value="1"/>
</dbReference>
<reference evidence="1 2" key="1">
    <citation type="journal article" date="2016" name="Appl. Environ. Microbiol.">
        <title>Function and Phylogeny of Bacterial Butyryl Coenzyme A:Acetate Transferases and Their Diversity in the Proximal Colon of Swine.</title>
        <authorList>
            <person name="Trachsel J."/>
            <person name="Bayles D.O."/>
            <person name="Looft T."/>
            <person name="Levine U.Y."/>
            <person name="Allen H.K."/>
        </authorList>
    </citation>
    <scope>NUCLEOTIDE SEQUENCE [LARGE SCALE GENOMIC DNA]</scope>
    <source>
        <strain evidence="1 2">68-3-10</strain>
    </source>
</reference>
<dbReference type="InterPro" id="IPR013785">
    <property type="entry name" value="Aldolase_TIM"/>
</dbReference>
<proteinExistence type="predicted"/>
<dbReference type="AlphaFoldDB" id="A0A1Q9JJS2"/>
<dbReference type="InterPro" id="IPR058240">
    <property type="entry name" value="rSAM_sf"/>
</dbReference>
<dbReference type="PANTHER" id="PTHR43524:SF1">
    <property type="entry name" value="RADICAL SAM SUPERFAMILY PROTEIN"/>
    <property type="match status" value="1"/>
</dbReference>
<dbReference type="OrthoDB" id="9782387at2"/>
<dbReference type="PANTHER" id="PTHR43524">
    <property type="entry name" value="RADICAL SAM SUPERFAMILY PROTEIN"/>
    <property type="match status" value="1"/>
</dbReference>
<dbReference type="EMBL" id="MJIE01000001">
    <property type="protein sequence ID" value="OLR56468.1"/>
    <property type="molecule type" value="Genomic_DNA"/>
</dbReference>
<sequence length="352" mass="40549">MSAVGNEIKKLGLMKAYEFLDRNPEANLPKLLDWFDTYAPKDVLSVQRDVIRDIVTRKDGNWYNLLISLWSDIDDDVRKTIFENMLINANALAAPQANENREKYGCNIPWVIALNINGSGDRRYLDFDEWDDVIEQAKALGTFMFFIEGEEPLKYPEEIIALCNKHYECEFLMFTDGMGITEAFADEMLRVKNLIVAVEVSGTPEDQKLAETAEILHRKKLPYCVSCTYDEESQERFDREDFFDKMIEYGVKLCLFFSAAPAGKDRVYDRIVEYRKKKPIMTINFCKDSTITGGCVAGGRYYCSISATGDVEACFFYRESDSNVREKSLVECLQSPLFMKFHDKNVQCVLNR</sequence>
<name>A0A1Q9JJS2_9FIRM</name>
<keyword evidence="2" id="KW-1185">Reference proteome</keyword>
<gene>
    <name evidence="1" type="ORF">BHK98_10545</name>
</gene>
<dbReference type="RefSeq" id="WP_075714124.1">
    <property type="nucleotide sequence ID" value="NZ_MJIE01000001.1"/>
</dbReference>
<comment type="caution">
    <text evidence="1">The sequence shown here is derived from an EMBL/GenBank/DDBJ whole genome shotgun (WGS) entry which is preliminary data.</text>
</comment>
<organism evidence="1 2">
    <name type="scientific">Hornefia porci</name>
    <dbReference type="NCBI Taxonomy" id="2652292"/>
    <lineage>
        <taxon>Bacteria</taxon>
        <taxon>Bacillati</taxon>
        <taxon>Bacillota</taxon>
        <taxon>Clostridia</taxon>
        <taxon>Peptostreptococcales</taxon>
        <taxon>Anaerovoracaceae</taxon>
        <taxon>Hornefia</taxon>
    </lineage>
</organism>
<evidence type="ECO:0000313" key="2">
    <source>
        <dbReference type="Proteomes" id="UP000187404"/>
    </source>
</evidence>
<dbReference type="STRING" id="1261640.BHK98_10545"/>
<evidence type="ECO:0000313" key="1">
    <source>
        <dbReference type="EMBL" id="OLR56468.1"/>
    </source>
</evidence>
<dbReference type="Proteomes" id="UP000187404">
    <property type="component" value="Unassembled WGS sequence"/>
</dbReference>